<evidence type="ECO:0000313" key="12">
    <source>
        <dbReference type="EMBL" id="PWN44378.1"/>
    </source>
</evidence>
<accession>A0A316W5M3</accession>
<proteinExistence type="predicted"/>
<dbReference type="GO" id="GO:0000974">
    <property type="term" value="C:Prp19 complex"/>
    <property type="evidence" value="ECO:0007669"/>
    <property type="project" value="TreeGrafter"/>
</dbReference>
<dbReference type="GO" id="GO:0008270">
    <property type="term" value="F:zinc ion binding"/>
    <property type="evidence" value="ECO:0007669"/>
    <property type="project" value="UniProtKB-KW"/>
</dbReference>
<dbReference type="PANTHER" id="PTHR14089">
    <property type="entry name" value="PRE-MRNA-SPLICING FACTOR RBM22"/>
    <property type="match status" value="1"/>
</dbReference>
<keyword evidence="2" id="KW-0507">mRNA processing</keyword>
<dbReference type="Proteomes" id="UP000245783">
    <property type="component" value="Unassembled WGS sequence"/>
</dbReference>
<evidence type="ECO:0000256" key="4">
    <source>
        <dbReference type="ARBA" id="ARBA00022833"/>
    </source>
</evidence>
<evidence type="ECO:0000256" key="1">
    <source>
        <dbReference type="ARBA" id="ARBA00022723"/>
    </source>
</evidence>
<feature type="compositionally biased region" description="Basic and acidic residues" evidence="9">
    <location>
        <begin position="329"/>
        <end position="342"/>
    </location>
</feature>
<dbReference type="InterPro" id="IPR032297">
    <property type="entry name" value="Torus"/>
</dbReference>
<dbReference type="InterPro" id="IPR035979">
    <property type="entry name" value="RBD_domain_sf"/>
</dbReference>
<dbReference type="GO" id="GO:0017070">
    <property type="term" value="F:U6 snRNA binding"/>
    <property type="evidence" value="ECO:0007669"/>
    <property type="project" value="TreeGrafter"/>
</dbReference>
<keyword evidence="6" id="KW-0508">mRNA splicing</keyword>
<feature type="region of interest" description="Disordered" evidence="9">
    <location>
        <begin position="117"/>
        <end position="136"/>
    </location>
</feature>
<evidence type="ECO:0000256" key="3">
    <source>
        <dbReference type="ARBA" id="ARBA00022771"/>
    </source>
</evidence>
<feature type="compositionally biased region" description="Polar residues" evidence="9">
    <location>
        <begin position="120"/>
        <end position="130"/>
    </location>
</feature>
<gene>
    <name evidence="12" type="ORF">IE81DRAFT_345617</name>
</gene>
<dbReference type="EMBL" id="KZ819361">
    <property type="protein sequence ID" value="PWN44378.1"/>
    <property type="molecule type" value="Genomic_DNA"/>
</dbReference>
<dbReference type="InterPro" id="IPR000504">
    <property type="entry name" value="RRM_dom"/>
</dbReference>
<dbReference type="GeneID" id="37037805"/>
<evidence type="ECO:0000256" key="8">
    <source>
        <dbReference type="PROSITE-ProRule" id="PRU00723"/>
    </source>
</evidence>
<keyword evidence="3 8" id="KW-0863">Zinc-finger</keyword>
<dbReference type="Pfam" id="PF00076">
    <property type="entry name" value="RRM_1"/>
    <property type="match status" value="1"/>
</dbReference>
<evidence type="ECO:0000256" key="2">
    <source>
        <dbReference type="ARBA" id="ARBA00022728"/>
    </source>
</evidence>
<evidence type="ECO:0000256" key="5">
    <source>
        <dbReference type="ARBA" id="ARBA00022884"/>
    </source>
</evidence>
<evidence type="ECO:0008006" key="14">
    <source>
        <dbReference type="Google" id="ProtNLM"/>
    </source>
</evidence>
<dbReference type="GO" id="GO:0036002">
    <property type="term" value="F:pre-mRNA binding"/>
    <property type="evidence" value="ECO:0007669"/>
    <property type="project" value="TreeGrafter"/>
</dbReference>
<reference evidence="12 13" key="1">
    <citation type="journal article" date="2018" name="Mol. Biol. Evol.">
        <title>Broad Genomic Sampling Reveals a Smut Pathogenic Ancestry of the Fungal Clade Ustilaginomycotina.</title>
        <authorList>
            <person name="Kijpornyongpan T."/>
            <person name="Mondo S.J."/>
            <person name="Barry K."/>
            <person name="Sandor L."/>
            <person name="Lee J."/>
            <person name="Lipzen A."/>
            <person name="Pangilinan J."/>
            <person name="LaButti K."/>
            <person name="Hainaut M."/>
            <person name="Henrissat B."/>
            <person name="Grigoriev I.V."/>
            <person name="Spatafora J.W."/>
            <person name="Aime M.C."/>
        </authorList>
    </citation>
    <scope>NUCLEOTIDE SEQUENCE [LARGE SCALE GENOMIC DNA]</scope>
    <source>
        <strain evidence="12 13">MCA 4658</strain>
    </source>
</reference>
<dbReference type="InterPro" id="IPR048995">
    <property type="entry name" value="STL11/RBM22-like_N"/>
</dbReference>
<dbReference type="SUPFAM" id="SSF90229">
    <property type="entry name" value="CCCH zinc finger"/>
    <property type="match status" value="1"/>
</dbReference>
<protein>
    <recommendedName>
        <fullName evidence="14">Pre-mRNA-splicing factor SLT11</fullName>
    </recommendedName>
</protein>
<dbReference type="AlphaFoldDB" id="A0A316W5M3"/>
<sequence>MSNQAEEAETPILCETCLGPNPYVRMSKQPMGKECKICDRPFTVFRWNPGSGMRFKKTELCTTCAKIKNVCQTCVLDLQYGLPVQVRDTAMGLQNQMPSGEKNKLYYVQRLEAQAAEQGGDQSLLPSSGPASRAGSELLKQLSRQRGNPMGAAPSSSAGGTSSSDPYRRNRSHLCSFYAKGNCTRGDACPFRHELPVDNELSKQNIKDRYLGRNDPVAKKILRTQADEAGLAPPEDKTITSLFLSSLPPTATEDSLRTYFVTTVPNLAPESIKSITHVPTSKCAFVNFKRREDAESAAMRCAVKVLIDGKEVRVAWGRSRKSKSGGGKKISDAPEDGRDFGL</sequence>
<dbReference type="SUPFAM" id="SSF54928">
    <property type="entry name" value="RNA-binding domain, RBD"/>
    <property type="match status" value="1"/>
</dbReference>
<dbReference type="SMART" id="SM00356">
    <property type="entry name" value="ZnF_C3H1"/>
    <property type="match status" value="1"/>
</dbReference>
<evidence type="ECO:0000256" key="9">
    <source>
        <dbReference type="SAM" id="MobiDB-lite"/>
    </source>
</evidence>
<keyword evidence="13" id="KW-1185">Reference proteome</keyword>
<dbReference type="RefSeq" id="XP_025371538.1">
    <property type="nucleotide sequence ID" value="XM_025515935.1"/>
</dbReference>
<evidence type="ECO:0000313" key="13">
    <source>
        <dbReference type="Proteomes" id="UP000245783"/>
    </source>
</evidence>
<dbReference type="InParanoid" id="A0A316W5M3"/>
<feature type="domain" description="RRM" evidence="10">
    <location>
        <begin position="240"/>
        <end position="319"/>
    </location>
</feature>
<dbReference type="PROSITE" id="PS50102">
    <property type="entry name" value="RRM"/>
    <property type="match status" value="1"/>
</dbReference>
<keyword evidence="2" id="KW-0747">Spliceosome</keyword>
<feature type="region of interest" description="Disordered" evidence="9">
    <location>
        <begin position="317"/>
        <end position="342"/>
    </location>
</feature>
<dbReference type="PANTHER" id="PTHR14089:SF6">
    <property type="entry name" value="PRE-MRNA-SPLICING FACTOR RBM22"/>
    <property type="match status" value="1"/>
</dbReference>
<feature type="region of interest" description="Disordered" evidence="9">
    <location>
        <begin position="145"/>
        <end position="167"/>
    </location>
</feature>
<evidence type="ECO:0000259" key="10">
    <source>
        <dbReference type="PROSITE" id="PS50102"/>
    </source>
</evidence>
<feature type="compositionally biased region" description="Low complexity" evidence="9">
    <location>
        <begin position="151"/>
        <end position="164"/>
    </location>
</feature>
<dbReference type="Gene3D" id="4.10.1000.10">
    <property type="entry name" value="Zinc finger, CCCH-type"/>
    <property type="match status" value="1"/>
</dbReference>
<feature type="zinc finger region" description="C3H1-type" evidence="8">
    <location>
        <begin position="169"/>
        <end position="196"/>
    </location>
</feature>
<dbReference type="InterPro" id="IPR036855">
    <property type="entry name" value="Znf_CCCH_sf"/>
</dbReference>
<dbReference type="InterPro" id="IPR012677">
    <property type="entry name" value="Nucleotide-bd_a/b_plait_sf"/>
</dbReference>
<evidence type="ECO:0000256" key="7">
    <source>
        <dbReference type="PROSITE-ProRule" id="PRU00176"/>
    </source>
</evidence>
<dbReference type="GO" id="GO:0071007">
    <property type="term" value="C:U2-type catalytic step 2 spliceosome"/>
    <property type="evidence" value="ECO:0007669"/>
    <property type="project" value="TreeGrafter"/>
</dbReference>
<dbReference type="OrthoDB" id="10259600at2759"/>
<dbReference type="Gene3D" id="3.30.70.330">
    <property type="match status" value="1"/>
</dbReference>
<dbReference type="FunCoup" id="A0A316W5M3">
    <property type="interactions" value="675"/>
</dbReference>
<dbReference type="InterPro" id="IPR000571">
    <property type="entry name" value="Znf_CCCH"/>
</dbReference>
<keyword evidence="4 8" id="KW-0862">Zinc</keyword>
<keyword evidence="5 7" id="KW-0694">RNA-binding</keyword>
<dbReference type="Pfam" id="PF21369">
    <property type="entry name" value="STL11_N"/>
    <property type="match status" value="1"/>
</dbReference>
<evidence type="ECO:0000259" key="11">
    <source>
        <dbReference type="PROSITE" id="PS50103"/>
    </source>
</evidence>
<dbReference type="InterPro" id="IPR039171">
    <property type="entry name" value="Cwc2/Slt11"/>
</dbReference>
<evidence type="ECO:0000256" key="6">
    <source>
        <dbReference type="ARBA" id="ARBA00023187"/>
    </source>
</evidence>
<dbReference type="STRING" id="1522189.A0A316W5M3"/>
<dbReference type="GO" id="GO:0008380">
    <property type="term" value="P:RNA splicing"/>
    <property type="evidence" value="ECO:0007669"/>
    <property type="project" value="UniProtKB-KW"/>
</dbReference>
<dbReference type="PROSITE" id="PS50103">
    <property type="entry name" value="ZF_C3H1"/>
    <property type="match status" value="1"/>
</dbReference>
<name>A0A316W5M3_9BASI</name>
<organism evidence="12 13">
    <name type="scientific">Ceraceosorus guamensis</name>
    <dbReference type="NCBI Taxonomy" id="1522189"/>
    <lineage>
        <taxon>Eukaryota</taxon>
        <taxon>Fungi</taxon>
        <taxon>Dikarya</taxon>
        <taxon>Basidiomycota</taxon>
        <taxon>Ustilaginomycotina</taxon>
        <taxon>Exobasidiomycetes</taxon>
        <taxon>Ceraceosorales</taxon>
        <taxon>Ceraceosoraceae</taxon>
        <taxon>Ceraceosorus</taxon>
    </lineage>
</organism>
<dbReference type="GO" id="GO:0071006">
    <property type="term" value="C:U2-type catalytic step 1 spliceosome"/>
    <property type="evidence" value="ECO:0007669"/>
    <property type="project" value="TreeGrafter"/>
</dbReference>
<dbReference type="SMART" id="SM00360">
    <property type="entry name" value="RRM"/>
    <property type="match status" value="1"/>
</dbReference>
<keyword evidence="1 8" id="KW-0479">Metal-binding</keyword>
<dbReference type="Pfam" id="PF16131">
    <property type="entry name" value="Torus"/>
    <property type="match status" value="1"/>
</dbReference>
<feature type="domain" description="C3H1-type" evidence="11">
    <location>
        <begin position="169"/>
        <end position="196"/>
    </location>
</feature>